<evidence type="ECO:0000313" key="5">
    <source>
        <dbReference type="Proteomes" id="UP000663832"/>
    </source>
</evidence>
<dbReference type="SUPFAM" id="SSF81383">
    <property type="entry name" value="F-box domain"/>
    <property type="match status" value="1"/>
</dbReference>
<feature type="transmembrane region" description="Helical" evidence="1">
    <location>
        <begin position="176"/>
        <end position="196"/>
    </location>
</feature>
<dbReference type="EMBL" id="CAJNOM010000537">
    <property type="protein sequence ID" value="CAF1490493.1"/>
    <property type="molecule type" value="Genomic_DNA"/>
</dbReference>
<dbReference type="Gene3D" id="1.20.1280.50">
    <property type="match status" value="1"/>
</dbReference>
<protein>
    <recommendedName>
        <fullName evidence="2">F-box domain-containing protein</fullName>
    </recommendedName>
</protein>
<accession>A0A815SFB8</accession>
<dbReference type="Proteomes" id="UP000663877">
    <property type="component" value="Unassembled WGS sequence"/>
</dbReference>
<dbReference type="SUPFAM" id="SSF49899">
    <property type="entry name" value="Concanavalin A-like lectins/glucanases"/>
    <property type="match status" value="1"/>
</dbReference>
<sequence length="344" mass="40497">MVDRVPPEVLEQLFLEIDNPLDVLNLRAVCKQWHAVITNERFLNIYFKNRFGIKSRQELEWFKYCRSSYSYSTVPDCNRHYKVPTRLQGTGSVVFDNMYRSNRAPFPRFPVPLHNHDYSISMWLQLSSRFEELSFEIRLNDFSLEFCLNEKSIRVQCSHMGGLEAKTHIKVPFDRWFYIALTYSSVFIFYINGYAYPLICNAGPLSEQEMIKRSIDINNNKYLFLSHSGYPKFGTITKFADIQVLPCALTRCEIKAIIERKTCIGQLDMTRYLLEHWTTPYQNYDKQCVVCKCDSTKGLERQENSGCKTFQCPQDNWFWYNKTKCALNLIVSNNDTGCYFVSYI</sequence>
<feature type="domain" description="F-box" evidence="2">
    <location>
        <begin position="1"/>
        <end position="50"/>
    </location>
</feature>
<name>A0A815SFB8_9BILA</name>
<evidence type="ECO:0000313" key="4">
    <source>
        <dbReference type="EMBL" id="CAF1490493.1"/>
    </source>
</evidence>
<proteinExistence type="predicted"/>
<evidence type="ECO:0000259" key="2">
    <source>
        <dbReference type="PROSITE" id="PS50181"/>
    </source>
</evidence>
<dbReference type="SMART" id="SM00256">
    <property type="entry name" value="FBOX"/>
    <property type="match status" value="1"/>
</dbReference>
<keyword evidence="1" id="KW-1133">Transmembrane helix</keyword>
<keyword evidence="1" id="KW-0472">Membrane</keyword>
<reference evidence="4" key="1">
    <citation type="submission" date="2021-02" db="EMBL/GenBank/DDBJ databases">
        <authorList>
            <person name="Nowell W R."/>
        </authorList>
    </citation>
    <scope>NUCLEOTIDE SEQUENCE</scope>
</reference>
<dbReference type="Proteomes" id="UP000663832">
    <property type="component" value="Unassembled WGS sequence"/>
</dbReference>
<dbReference type="Pfam" id="PF12937">
    <property type="entry name" value="F-box-like"/>
    <property type="match status" value="1"/>
</dbReference>
<dbReference type="OrthoDB" id="9993346at2759"/>
<keyword evidence="1" id="KW-0812">Transmembrane</keyword>
<dbReference type="EMBL" id="CAJNOI010000452">
    <property type="protein sequence ID" value="CAF1282494.1"/>
    <property type="molecule type" value="Genomic_DNA"/>
</dbReference>
<evidence type="ECO:0000313" key="3">
    <source>
        <dbReference type="EMBL" id="CAF1282494.1"/>
    </source>
</evidence>
<dbReference type="AlphaFoldDB" id="A0A815SFB8"/>
<dbReference type="PROSITE" id="PS50181">
    <property type="entry name" value="FBOX"/>
    <property type="match status" value="1"/>
</dbReference>
<dbReference type="InterPro" id="IPR001810">
    <property type="entry name" value="F-box_dom"/>
</dbReference>
<dbReference type="InterPro" id="IPR036047">
    <property type="entry name" value="F-box-like_dom_sf"/>
</dbReference>
<organism evidence="4 5">
    <name type="scientific">Adineta steineri</name>
    <dbReference type="NCBI Taxonomy" id="433720"/>
    <lineage>
        <taxon>Eukaryota</taxon>
        <taxon>Metazoa</taxon>
        <taxon>Spiralia</taxon>
        <taxon>Gnathifera</taxon>
        <taxon>Rotifera</taxon>
        <taxon>Eurotatoria</taxon>
        <taxon>Bdelloidea</taxon>
        <taxon>Adinetida</taxon>
        <taxon>Adinetidae</taxon>
        <taxon>Adineta</taxon>
    </lineage>
</organism>
<comment type="caution">
    <text evidence="4">The sequence shown here is derived from an EMBL/GenBank/DDBJ whole genome shotgun (WGS) entry which is preliminary data.</text>
</comment>
<evidence type="ECO:0000256" key="1">
    <source>
        <dbReference type="SAM" id="Phobius"/>
    </source>
</evidence>
<gene>
    <name evidence="3" type="ORF">BJG266_LOCUS31283</name>
    <name evidence="4" type="ORF">QVE165_LOCUS42846</name>
</gene>
<keyword evidence="5" id="KW-1185">Reference proteome</keyword>
<dbReference type="InterPro" id="IPR013320">
    <property type="entry name" value="ConA-like_dom_sf"/>
</dbReference>
<dbReference type="Gene3D" id="2.60.120.200">
    <property type="match status" value="1"/>
</dbReference>
<dbReference type="CDD" id="cd09917">
    <property type="entry name" value="F-box_SF"/>
    <property type="match status" value="1"/>
</dbReference>